<proteinExistence type="predicted"/>
<dbReference type="PANTHER" id="PTHR31293">
    <property type="entry name" value="RNI-LIKE SUPERFAMILY PROTEIN"/>
    <property type="match status" value="1"/>
</dbReference>
<dbReference type="PROSITE" id="PS50181">
    <property type="entry name" value="FBOX"/>
    <property type="match status" value="1"/>
</dbReference>
<dbReference type="Gene3D" id="1.20.1280.50">
    <property type="match status" value="1"/>
</dbReference>
<feature type="compositionally biased region" description="Acidic residues" evidence="1">
    <location>
        <begin position="36"/>
        <end position="54"/>
    </location>
</feature>
<accession>A0A5J4ZCB9</accession>
<dbReference type="SUPFAM" id="SSF81383">
    <property type="entry name" value="F-box domain"/>
    <property type="match status" value="1"/>
</dbReference>
<dbReference type="InterPro" id="IPR053781">
    <property type="entry name" value="F-box_AtFBL13-like"/>
</dbReference>
<dbReference type="AlphaFoldDB" id="A0A5J4ZCB9"/>
<feature type="compositionally biased region" description="Acidic residues" evidence="1">
    <location>
        <begin position="246"/>
        <end position="259"/>
    </location>
</feature>
<evidence type="ECO:0000256" key="1">
    <source>
        <dbReference type="SAM" id="MobiDB-lite"/>
    </source>
</evidence>
<gene>
    <name evidence="3" type="ORF">F0562_018414</name>
</gene>
<organism evidence="3 4">
    <name type="scientific">Nyssa sinensis</name>
    <dbReference type="NCBI Taxonomy" id="561372"/>
    <lineage>
        <taxon>Eukaryota</taxon>
        <taxon>Viridiplantae</taxon>
        <taxon>Streptophyta</taxon>
        <taxon>Embryophyta</taxon>
        <taxon>Tracheophyta</taxon>
        <taxon>Spermatophyta</taxon>
        <taxon>Magnoliopsida</taxon>
        <taxon>eudicotyledons</taxon>
        <taxon>Gunneridae</taxon>
        <taxon>Pentapetalae</taxon>
        <taxon>asterids</taxon>
        <taxon>Cornales</taxon>
        <taxon>Nyssaceae</taxon>
        <taxon>Nyssa</taxon>
    </lineage>
</organism>
<dbReference type="OrthoDB" id="612216at2759"/>
<dbReference type="CDD" id="cd22160">
    <property type="entry name" value="F-box_AtFBL13-like"/>
    <property type="match status" value="1"/>
</dbReference>
<dbReference type="SMART" id="SM00256">
    <property type="entry name" value="FBOX"/>
    <property type="match status" value="1"/>
</dbReference>
<evidence type="ECO:0000313" key="3">
    <source>
        <dbReference type="EMBL" id="KAA8515356.1"/>
    </source>
</evidence>
<evidence type="ECO:0000313" key="4">
    <source>
        <dbReference type="Proteomes" id="UP000325577"/>
    </source>
</evidence>
<dbReference type="EMBL" id="CM018052">
    <property type="protein sequence ID" value="KAA8515356.1"/>
    <property type="molecule type" value="Genomic_DNA"/>
</dbReference>
<name>A0A5J4ZCB9_9ASTE</name>
<dbReference type="InterPro" id="IPR001810">
    <property type="entry name" value="F-box_dom"/>
</dbReference>
<dbReference type="InterPro" id="IPR036047">
    <property type="entry name" value="F-box-like_dom_sf"/>
</dbReference>
<feature type="compositionally biased region" description="Acidic residues" evidence="1">
    <location>
        <begin position="10"/>
        <end position="26"/>
    </location>
</feature>
<dbReference type="Proteomes" id="UP000325577">
    <property type="component" value="Linkage Group LG9"/>
</dbReference>
<dbReference type="Pfam" id="PF00646">
    <property type="entry name" value="F-box"/>
    <property type="match status" value="1"/>
</dbReference>
<feature type="domain" description="F-box" evidence="2">
    <location>
        <begin position="108"/>
        <end position="156"/>
    </location>
</feature>
<reference evidence="3 4" key="1">
    <citation type="submission" date="2019-09" db="EMBL/GenBank/DDBJ databases">
        <title>A chromosome-level genome assembly of the Chinese tupelo Nyssa sinensis.</title>
        <authorList>
            <person name="Yang X."/>
            <person name="Kang M."/>
            <person name="Yang Y."/>
            <person name="Xiong H."/>
            <person name="Wang M."/>
            <person name="Zhang Z."/>
            <person name="Wang Z."/>
            <person name="Wu H."/>
            <person name="Ma T."/>
            <person name="Liu J."/>
            <person name="Xi Z."/>
        </authorList>
    </citation>
    <scope>NUCLEOTIDE SEQUENCE [LARGE SCALE GENOMIC DNA]</scope>
    <source>
        <strain evidence="3">J267</strain>
        <tissue evidence="3">Leaf</tissue>
    </source>
</reference>
<evidence type="ECO:0000259" key="2">
    <source>
        <dbReference type="PROSITE" id="PS50181"/>
    </source>
</evidence>
<dbReference type="InterPro" id="IPR055294">
    <property type="entry name" value="FBL60-like"/>
</dbReference>
<feature type="region of interest" description="Disordered" evidence="1">
    <location>
        <begin position="240"/>
        <end position="277"/>
    </location>
</feature>
<sequence>MGKSIYSYDFSDEDEEELEESFDSTGDENHRGSDWDKEEEEMEESFDFSGEEEPVVQMATEETDDDDEISTPLRSPPPPKRRKKRSRDRISASPESQSPMKRRKEGGRDIISILPDALLIHILSFLPTKDIVRTGILSKRWLYLWASVENISFKNRYSGYSTVDKRVNKFITFVDKALVLSTSSNIRKFSLDFAYERRFAPNVNLWVRFAMQKNVEELQLNLYNQCPDFRFQSEENIMGTSRDSDGFSDEEELEESFDSNEDKKPHGSTGTRTKTKTKTKKCWRKALILTKMRNPMAQRGTNTKTKKSWRKALILTKIRNPMAQRGTKTKKSSRKALI</sequence>
<feature type="region of interest" description="Disordered" evidence="1">
    <location>
        <begin position="1"/>
        <end position="106"/>
    </location>
</feature>
<keyword evidence="4" id="KW-1185">Reference proteome</keyword>
<dbReference type="PANTHER" id="PTHR31293:SF12">
    <property type="entry name" value="RNI-LIKE SUPERFAMILY PROTEIN"/>
    <property type="match status" value="1"/>
</dbReference>
<protein>
    <recommendedName>
        <fullName evidence="2">F-box domain-containing protein</fullName>
    </recommendedName>
</protein>